<accession>A0ABQ4PYV9</accession>
<evidence type="ECO:0000256" key="4">
    <source>
        <dbReference type="ARBA" id="ARBA00023172"/>
    </source>
</evidence>
<reference evidence="6 7" key="1">
    <citation type="journal article" date="2022" name="Int. J. Syst. Evol. Microbiol.">
        <title>Noviherbaspirillum aridicola sp. nov., isolated from an arid soil in Pakistan.</title>
        <authorList>
            <person name="Khan I.U."/>
            <person name="Saqib M."/>
            <person name="Amin A."/>
            <person name="Hussain F."/>
            <person name="Li L."/>
            <person name="Liu Y.H."/>
            <person name="Fang B.Z."/>
            <person name="Ahmed I."/>
            <person name="Li W.J."/>
        </authorList>
    </citation>
    <scope>NUCLEOTIDE SEQUENCE [LARGE SCALE GENOMIC DNA]</scope>
    <source>
        <strain evidence="6 7">NCCP-691</strain>
    </source>
</reference>
<keyword evidence="7" id="KW-1185">Reference proteome</keyword>
<dbReference type="InterPro" id="IPR011010">
    <property type="entry name" value="DNA_brk_join_enz"/>
</dbReference>
<dbReference type="InterPro" id="IPR013762">
    <property type="entry name" value="Integrase-like_cat_sf"/>
</dbReference>
<proteinExistence type="inferred from homology"/>
<sequence length="333" mass="36628">MSRQTPISLFDSPDTWLNAPKEAFASWVVSDRFATTRRGDPQVLRDSSIKVYRAMFGKFADQVLGTTSEGRPEKSLREVGVDDIRRFLDANRLNKGIRHRYVRLLERTFDLLLGKGLVDSNPARGLAVAQPTRSGKGNDRTQWLSAEQQAAVLAALPQGEGWKDQRSRAMIATVLAGGLKVSEVIRLSLSNVGMKQEDGSVFIDVYPGGAGRWHRTRVAAFGAGMLLQWVALRKSLQLPGNLLFPAGPTGAVLHPATVYRQVKAVLAAAGVPEEQIKRRGARTLRNSFALRELEDGASPALVGEYLGHRADRSTRYYTELLPRGRGRARPTGD</sequence>
<dbReference type="Gene3D" id="1.10.443.10">
    <property type="entry name" value="Intergrase catalytic core"/>
    <property type="match status" value="1"/>
</dbReference>
<dbReference type="PANTHER" id="PTHR30349:SF41">
    <property type="entry name" value="INTEGRASE_RECOMBINASE PROTEIN MJ0367-RELATED"/>
    <property type="match status" value="1"/>
</dbReference>
<dbReference type="InterPro" id="IPR050090">
    <property type="entry name" value="Tyrosine_recombinase_XerCD"/>
</dbReference>
<dbReference type="SUPFAM" id="SSF56349">
    <property type="entry name" value="DNA breaking-rejoining enzymes"/>
    <property type="match status" value="1"/>
</dbReference>
<evidence type="ECO:0000259" key="5">
    <source>
        <dbReference type="PROSITE" id="PS51898"/>
    </source>
</evidence>
<gene>
    <name evidence="6" type="ORF">NCCP691_00990</name>
</gene>
<keyword evidence="4" id="KW-0233">DNA recombination</keyword>
<keyword evidence="3" id="KW-0238">DNA-binding</keyword>
<comment type="similarity">
    <text evidence="1">Belongs to the 'phage' integrase family.</text>
</comment>
<dbReference type="Pfam" id="PF00589">
    <property type="entry name" value="Phage_integrase"/>
    <property type="match status" value="1"/>
</dbReference>
<name>A0ABQ4PYV9_9BURK</name>
<protein>
    <submittedName>
        <fullName evidence="6">Integrase</fullName>
    </submittedName>
</protein>
<evidence type="ECO:0000256" key="3">
    <source>
        <dbReference type="ARBA" id="ARBA00023125"/>
    </source>
</evidence>
<dbReference type="RefSeq" id="WP_220806274.1">
    <property type="nucleotide sequence ID" value="NZ_BPMK01000001.1"/>
</dbReference>
<organism evidence="6 7">
    <name type="scientific">Noviherbaspirillum aridicola</name>
    <dbReference type="NCBI Taxonomy" id="2849687"/>
    <lineage>
        <taxon>Bacteria</taxon>
        <taxon>Pseudomonadati</taxon>
        <taxon>Pseudomonadota</taxon>
        <taxon>Betaproteobacteria</taxon>
        <taxon>Burkholderiales</taxon>
        <taxon>Oxalobacteraceae</taxon>
        <taxon>Noviherbaspirillum</taxon>
    </lineage>
</organism>
<evidence type="ECO:0000256" key="2">
    <source>
        <dbReference type="ARBA" id="ARBA00022908"/>
    </source>
</evidence>
<dbReference type="PROSITE" id="PS51898">
    <property type="entry name" value="TYR_RECOMBINASE"/>
    <property type="match status" value="1"/>
</dbReference>
<evidence type="ECO:0000256" key="1">
    <source>
        <dbReference type="ARBA" id="ARBA00008857"/>
    </source>
</evidence>
<evidence type="ECO:0000313" key="6">
    <source>
        <dbReference type="EMBL" id="GIZ50085.1"/>
    </source>
</evidence>
<comment type="caution">
    <text evidence="6">The sequence shown here is derived from an EMBL/GenBank/DDBJ whole genome shotgun (WGS) entry which is preliminary data.</text>
</comment>
<dbReference type="PANTHER" id="PTHR30349">
    <property type="entry name" value="PHAGE INTEGRASE-RELATED"/>
    <property type="match status" value="1"/>
</dbReference>
<dbReference type="InterPro" id="IPR002104">
    <property type="entry name" value="Integrase_catalytic"/>
</dbReference>
<dbReference type="EMBL" id="BPMK01000001">
    <property type="protein sequence ID" value="GIZ50085.1"/>
    <property type="molecule type" value="Genomic_DNA"/>
</dbReference>
<feature type="domain" description="Tyr recombinase" evidence="5">
    <location>
        <begin position="139"/>
        <end position="330"/>
    </location>
</feature>
<dbReference type="Proteomes" id="UP000887222">
    <property type="component" value="Unassembled WGS sequence"/>
</dbReference>
<evidence type="ECO:0000313" key="7">
    <source>
        <dbReference type="Proteomes" id="UP000887222"/>
    </source>
</evidence>
<keyword evidence="2" id="KW-0229">DNA integration</keyword>